<reference evidence="4 5" key="1">
    <citation type="submission" date="2023-07" db="EMBL/GenBank/DDBJ databases">
        <title>Genomic Encyclopedia of Type Strains, Phase IV (KMG-IV): sequencing the most valuable type-strain genomes for metagenomic binning, comparative biology and taxonomic classification.</title>
        <authorList>
            <person name="Goeker M."/>
        </authorList>
    </citation>
    <scope>NUCLEOTIDE SEQUENCE [LARGE SCALE GENOMIC DNA]</scope>
    <source>
        <strain evidence="4 5">DSM 45903</strain>
    </source>
</reference>
<proteinExistence type="inferred from homology"/>
<accession>A0ABU1INC9</accession>
<evidence type="ECO:0000313" key="5">
    <source>
        <dbReference type="Proteomes" id="UP001185012"/>
    </source>
</evidence>
<keyword evidence="5" id="KW-1185">Reference proteome</keyword>
<keyword evidence="3" id="KW-1133">Transmembrane helix</keyword>
<dbReference type="PANTHER" id="PTHR22550:SF5">
    <property type="entry name" value="LEUCINE ZIPPER PROTEIN 4"/>
    <property type="match status" value="1"/>
</dbReference>
<dbReference type="RefSeq" id="WP_309865797.1">
    <property type="nucleotide sequence ID" value="NZ_JAVDQG010000004.1"/>
</dbReference>
<dbReference type="Pfam" id="PF03323">
    <property type="entry name" value="GerA"/>
    <property type="match status" value="1"/>
</dbReference>
<evidence type="ECO:0000256" key="1">
    <source>
        <dbReference type="ARBA" id="ARBA00005278"/>
    </source>
</evidence>
<sequence length="490" mass="55178">MRRRRKREKTRQQPAIPLDADSFTRFIKNEIKQSYDLVIRPFQGGKPETTCVLVYIDGMTEMERVNLHILSPLQSYPFALTDDNLTDVVSNGELEPLRSRDDLITSLLSGQSILLLDERGVWTLDTRGWDSRQIEEPATEAVVRGPREGFVENVQINTTLIRRKIRDPHLSFVLFQKGKRTRKDIILAYITDVANPDVVTDITERLEQVDMDVLEDGTLEQLLAEPKLIPFPLMQNTERPDRVASALLEGQVVILVDGSPSALLAPVTLPMFFQSPEDYYGHWIPGTLIRILRYIAAFVTLFLPGLYIALTSYHQGLIPTQLAISIAETRTGVPFPAFLEALLMEVTIEILREAGVRLPRPVGQAVGIVGGLVIGEAAVTAGIVSPIMVIVVAFTAVSSFSLPHFGMGIALRYLRFIVMIFAASLGLYGVLLFFIFLVGYLMRLNSFGVDYMNPFVSFRLSDWKDIVLRVSWRLMKTRPLLLHPKDPDRK</sequence>
<dbReference type="InterPro" id="IPR050768">
    <property type="entry name" value="UPF0353/GerABKA_families"/>
</dbReference>
<feature type="transmembrane region" description="Helical" evidence="3">
    <location>
        <begin position="416"/>
        <end position="442"/>
    </location>
</feature>
<evidence type="ECO:0000313" key="4">
    <source>
        <dbReference type="EMBL" id="MDR6226206.1"/>
    </source>
</evidence>
<dbReference type="InterPro" id="IPR004995">
    <property type="entry name" value="Spore_Ger"/>
</dbReference>
<keyword evidence="3" id="KW-0812">Transmembrane</keyword>
<dbReference type="PANTHER" id="PTHR22550">
    <property type="entry name" value="SPORE GERMINATION PROTEIN"/>
    <property type="match status" value="1"/>
</dbReference>
<feature type="transmembrane region" description="Helical" evidence="3">
    <location>
        <begin position="363"/>
        <end position="396"/>
    </location>
</feature>
<comment type="similarity">
    <text evidence="1">Belongs to the GerABKA family.</text>
</comment>
<dbReference type="PIRSF" id="PIRSF005690">
    <property type="entry name" value="GerBA"/>
    <property type="match status" value="1"/>
</dbReference>
<dbReference type="Proteomes" id="UP001185012">
    <property type="component" value="Unassembled WGS sequence"/>
</dbReference>
<feature type="transmembrane region" description="Helical" evidence="3">
    <location>
        <begin position="291"/>
        <end position="313"/>
    </location>
</feature>
<protein>
    <submittedName>
        <fullName evidence="4">Spore germination protein</fullName>
    </submittedName>
</protein>
<gene>
    <name evidence="4" type="ORF">JOE21_002212</name>
</gene>
<dbReference type="EMBL" id="JAVDQG010000004">
    <property type="protein sequence ID" value="MDR6226206.1"/>
    <property type="molecule type" value="Genomic_DNA"/>
</dbReference>
<name>A0ABU1INC9_9BACL</name>
<comment type="caution">
    <text evidence="4">The sequence shown here is derived from an EMBL/GenBank/DDBJ whole genome shotgun (WGS) entry which is preliminary data.</text>
</comment>
<evidence type="ECO:0000256" key="2">
    <source>
        <dbReference type="ARBA" id="ARBA00023136"/>
    </source>
</evidence>
<keyword evidence="2 3" id="KW-0472">Membrane</keyword>
<organism evidence="4 5">
    <name type="scientific">Desmospora profundinema</name>
    <dbReference type="NCBI Taxonomy" id="1571184"/>
    <lineage>
        <taxon>Bacteria</taxon>
        <taxon>Bacillati</taxon>
        <taxon>Bacillota</taxon>
        <taxon>Bacilli</taxon>
        <taxon>Bacillales</taxon>
        <taxon>Thermoactinomycetaceae</taxon>
        <taxon>Desmospora</taxon>
    </lineage>
</organism>
<evidence type="ECO:0000256" key="3">
    <source>
        <dbReference type="SAM" id="Phobius"/>
    </source>
</evidence>